<comment type="caution">
    <text evidence="3">The sequence shown here is derived from an EMBL/GenBank/DDBJ whole genome shotgun (WGS) entry which is preliminary data.</text>
</comment>
<dbReference type="Pfam" id="PF13041">
    <property type="entry name" value="PPR_2"/>
    <property type="match status" value="1"/>
</dbReference>
<name>A0AAN8UTR8_9MAGN</name>
<dbReference type="Gene3D" id="1.25.40.10">
    <property type="entry name" value="Tetratricopeptide repeat domain"/>
    <property type="match status" value="1"/>
</dbReference>
<dbReference type="PROSITE" id="PS51375">
    <property type="entry name" value="PPR"/>
    <property type="match status" value="1"/>
</dbReference>
<gene>
    <name evidence="3" type="ORF">RJ641_020444</name>
</gene>
<protein>
    <submittedName>
        <fullName evidence="3">Pentatricopeptide repeat</fullName>
    </submittedName>
</protein>
<evidence type="ECO:0000313" key="3">
    <source>
        <dbReference type="EMBL" id="KAK6915327.1"/>
    </source>
</evidence>
<dbReference type="NCBIfam" id="TIGR00756">
    <property type="entry name" value="PPR"/>
    <property type="match status" value="2"/>
</dbReference>
<proteinExistence type="predicted"/>
<evidence type="ECO:0000256" key="1">
    <source>
        <dbReference type="ARBA" id="ARBA00022737"/>
    </source>
</evidence>
<keyword evidence="4" id="KW-1185">Reference proteome</keyword>
<organism evidence="3 4">
    <name type="scientific">Dillenia turbinata</name>
    <dbReference type="NCBI Taxonomy" id="194707"/>
    <lineage>
        <taxon>Eukaryota</taxon>
        <taxon>Viridiplantae</taxon>
        <taxon>Streptophyta</taxon>
        <taxon>Embryophyta</taxon>
        <taxon>Tracheophyta</taxon>
        <taxon>Spermatophyta</taxon>
        <taxon>Magnoliopsida</taxon>
        <taxon>eudicotyledons</taxon>
        <taxon>Gunneridae</taxon>
        <taxon>Pentapetalae</taxon>
        <taxon>Dilleniales</taxon>
        <taxon>Dilleniaceae</taxon>
        <taxon>Dillenia</taxon>
    </lineage>
</organism>
<dbReference type="AlphaFoldDB" id="A0AAN8UTR8"/>
<feature type="repeat" description="PPR" evidence="2">
    <location>
        <begin position="53"/>
        <end position="87"/>
    </location>
</feature>
<dbReference type="Pfam" id="PF12854">
    <property type="entry name" value="PPR_1"/>
    <property type="match status" value="1"/>
</dbReference>
<dbReference type="PANTHER" id="PTHR45613:SF207">
    <property type="entry name" value="OS08G0300700 PROTEIN"/>
    <property type="match status" value="1"/>
</dbReference>
<dbReference type="InterPro" id="IPR002885">
    <property type="entry name" value="PPR_rpt"/>
</dbReference>
<dbReference type="PANTHER" id="PTHR45613">
    <property type="entry name" value="PENTATRICOPEPTIDE REPEAT-CONTAINING PROTEIN"/>
    <property type="match status" value="1"/>
</dbReference>
<evidence type="ECO:0000313" key="4">
    <source>
        <dbReference type="Proteomes" id="UP001370490"/>
    </source>
</evidence>
<dbReference type="EMBL" id="JBAMMX010000025">
    <property type="protein sequence ID" value="KAK6915327.1"/>
    <property type="molecule type" value="Genomic_DNA"/>
</dbReference>
<dbReference type="Proteomes" id="UP001370490">
    <property type="component" value="Unassembled WGS sequence"/>
</dbReference>
<reference evidence="3 4" key="1">
    <citation type="submission" date="2023-12" db="EMBL/GenBank/DDBJ databases">
        <title>A high-quality genome assembly for Dillenia turbinata (Dilleniales).</title>
        <authorList>
            <person name="Chanderbali A."/>
        </authorList>
    </citation>
    <scope>NUCLEOTIDE SEQUENCE [LARGE SCALE GENOMIC DNA]</scope>
    <source>
        <strain evidence="3">LSX21</strain>
        <tissue evidence="3">Leaf</tissue>
    </source>
</reference>
<keyword evidence="1" id="KW-0677">Repeat</keyword>
<dbReference type="InterPro" id="IPR011990">
    <property type="entry name" value="TPR-like_helical_dom_sf"/>
</dbReference>
<evidence type="ECO:0000256" key="2">
    <source>
        <dbReference type="PROSITE-ProRule" id="PRU00708"/>
    </source>
</evidence>
<accession>A0AAN8UTR8</accession>
<sequence>MISKGIPHIVTYNSVINGACRLGELGKARDLLGNTRPAIDLVQKVEQATSQPDMVMYNIVIDSLCKECMLDDAFKLFSHSTKRGIRPNIVTYNSLIQGACDFSQ</sequence>